<comment type="similarity">
    <text evidence="1">Belongs to the bacterial sugar transferase family.</text>
</comment>
<dbReference type="GO" id="GO:0016780">
    <property type="term" value="F:phosphotransferase activity, for other substituted phosphate groups"/>
    <property type="evidence" value="ECO:0007669"/>
    <property type="project" value="TreeGrafter"/>
</dbReference>
<protein>
    <submittedName>
        <fullName evidence="4">Galactosyl transferase</fullName>
    </submittedName>
</protein>
<dbReference type="PATRIC" id="fig|1185325.3.peg.396"/>
<dbReference type="STRING" id="1185325.A11Y_136231"/>
<dbReference type="Pfam" id="PF02397">
    <property type="entry name" value="Bac_transf"/>
    <property type="match status" value="1"/>
</dbReference>
<name>J3ERX5_9LACO</name>
<keyword evidence="2" id="KW-0812">Transmembrane</keyword>
<dbReference type="AlphaFoldDB" id="J3ERX5"/>
<evidence type="ECO:0000313" key="5">
    <source>
        <dbReference type="Proteomes" id="UP000007271"/>
    </source>
</evidence>
<dbReference type="InterPro" id="IPR003362">
    <property type="entry name" value="Bact_transf"/>
</dbReference>
<proteinExistence type="inferred from homology"/>
<feature type="domain" description="Bacterial sugar transferase" evidence="3">
    <location>
        <begin position="7"/>
        <end position="186"/>
    </location>
</feature>
<dbReference type="Proteomes" id="UP000007271">
    <property type="component" value="Unassembled WGS sequence"/>
</dbReference>
<organism evidence="4 5">
    <name type="scientific">Loigolactobacillus coryniformis subsp. coryniformis CECT 5711</name>
    <dbReference type="NCBI Taxonomy" id="1185325"/>
    <lineage>
        <taxon>Bacteria</taxon>
        <taxon>Bacillati</taxon>
        <taxon>Bacillota</taxon>
        <taxon>Bacilli</taxon>
        <taxon>Lactobacillales</taxon>
        <taxon>Lactobacillaceae</taxon>
        <taxon>Loigolactobacillus</taxon>
    </lineage>
</organism>
<keyword evidence="2" id="KW-0472">Membrane</keyword>
<accession>J3ERX5</accession>
<evidence type="ECO:0000313" key="4">
    <source>
        <dbReference type="EMBL" id="EJN56510.1"/>
    </source>
</evidence>
<sequence length="211" mass="23670">MYSRYGKRTVDFLLALLGLIILSPCYLLIIIAIKLDSKGPVLFKQERMAQHKQSFKIYKFRTMRIDTPHNMPTHMLVHADSYITRVGKLLRKTSLDELPQLLNIVKGEMSIIGPRPCLMNQTDLIVERDKYGANDIKPGLTGLAQISGRDELPIPVKAKYDGNYCRRITFVGDAKLFLGTITSVLKHDGVKEGKTVNPQGAIVNEKSTNNG</sequence>
<evidence type="ECO:0000256" key="2">
    <source>
        <dbReference type="SAM" id="Phobius"/>
    </source>
</evidence>
<reference evidence="4 5" key="1">
    <citation type="submission" date="2012-05" db="EMBL/GenBank/DDBJ databases">
        <title>Complete Genome Sequence of Lactobacillus coryniformis CECT5711.</title>
        <authorList>
            <person name="Rodriguez J.M."/>
        </authorList>
    </citation>
    <scope>NUCLEOTIDE SEQUENCE [LARGE SCALE GENOMIC DNA]</scope>
    <source>
        <strain evidence="5">CECT5711</strain>
    </source>
</reference>
<keyword evidence="4" id="KW-0808">Transferase</keyword>
<dbReference type="PANTHER" id="PTHR30576:SF10">
    <property type="entry name" value="SLL5057 PROTEIN"/>
    <property type="match status" value="1"/>
</dbReference>
<keyword evidence="2" id="KW-1133">Transmembrane helix</keyword>
<feature type="transmembrane region" description="Helical" evidence="2">
    <location>
        <begin position="12"/>
        <end position="33"/>
    </location>
</feature>
<dbReference type="RefSeq" id="WP_003677328.1">
    <property type="nucleotide sequence ID" value="NZ_AKFP01000006.1"/>
</dbReference>
<evidence type="ECO:0000259" key="3">
    <source>
        <dbReference type="Pfam" id="PF02397"/>
    </source>
</evidence>
<dbReference type="PANTHER" id="PTHR30576">
    <property type="entry name" value="COLANIC BIOSYNTHESIS UDP-GLUCOSE LIPID CARRIER TRANSFERASE"/>
    <property type="match status" value="1"/>
</dbReference>
<gene>
    <name evidence="4" type="ORF">A11Y_136231</name>
</gene>
<dbReference type="EMBL" id="AKFP01000006">
    <property type="protein sequence ID" value="EJN56510.1"/>
    <property type="molecule type" value="Genomic_DNA"/>
</dbReference>
<evidence type="ECO:0000256" key="1">
    <source>
        <dbReference type="ARBA" id="ARBA00006464"/>
    </source>
</evidence>
<comment type="caution">
    <text evidence="4">The sequence shown here is derived from an EMBL/GenBank/DDBJ whole genome shotgun (WGS) entry which is preliminary data.</text>
</comment>